<accession>A0A7H0IKV6</accession>
<proteinExistence type="predicted"/>
<keyword evidence="2" id="KW-1185">Reference proteome</keyword>
<organism evidence="1 2">
    <name type="scientific">Streptomyces roseirectus</name>
    <dbReference type="NCBI Taxonomy" id="2768066"/>
    <lineage>
        <taxon>Bacteria</taxon>
        <taxon>Bacillati</taxon>
        <taxon>Actinomycetota</taxon>
        <taxon>Actinomycetes</taxon>
        <taxon>Kitasatosporales</taxon>
        <taxon>Streptomycetaceae</taxon>
        <taxon>Streptomyces</taxon>
    </lineage>
</organism>
<evidence type="ECO:0000313" key="2">
    <source>
        <dbReference type="Proteomes" id="UP000516052"/>
    </source>
</evidence>
<name>A0A7H0IKV6_9ACTN</name>
<reference evidence="1 2" key="1">
    <citation type="submission" date="2020-08" db="EMBL/GenBank/DDBJ databases">
        <title>A novel species.</title>
        <authorList>
            <person name="Gao J."/>
        </authorList>
    </citation>
    <scope>NUCLEOTIDE SEQUENCE [LARGE SCALE GENOMIC DNA]</scope>
    <source>
        <strain evidence="1 2">CRXT-G-22</strain>
    </source>
</reference>
<dbReference type="AlphaFoldDB" id="A0A7H0IKV6"/>
<protein>
    <submittedName>
        <fullName evidence="1">Uncharacterized protein</fullName>
    </submittedName>
</protein>
<dbReference type="Proteomes" id="UP000516052">
    <property type="component" value="Chromosome"/>
</dbReference>
<gene>
    <name evidence="1" type="ORF">IAG44_30900</name>
</gene>
<dbReference type="RefSeq" id="WP_187750362.1">
    <property type="nucleotide sequence ID" value="NZ_CP060828.1"/>
</dbReference>
<sequence length="57" mass="6007">MDTRSAPLSVRVNDCDECTEYAEAAREASARGDHSAAVDNRVRIATHETGHAGAPAP</sequence>
<dbReference type="EMBL" id="CP060828">
    <property type="protein sequence ID" value="QNP73422.1"/>
    <property type="molecule type" value="Genomic_DNA"/>
</dbReference>
<evidence type="ECO:0000313" key="1">
    <source>
        <dbReference type="EMBL" id="QNP73422.1"/>
    </source>
</evidence>
<dbReference type="KEGG" id="sroi:IAG44_30900"/>